<dbReference type="EMBL" id="CT868171">
    <property type="protein sequence ID" value="CAK73930.1"/>
    <property type="molecule type" value="Genomic_DNA"/>
</dbReference>
<keyword evidence="2" id="KW-1185">Reference proteome</keyword>
<reference evidence="1 2" key="1">
    <citation type="journal article" date="2006" name="Nature">
        <title>Global trends of whole-genome duplications revealed by the ciliate Paramecium tetraurelia.</title>
        <authorList>
            <consortium name="Genoscope"/>
            <person name="Aury J.-M."/>
            <person name="Jaillon O."/>
            <person name="Duret L."/>
            <person name="Noel B."/>
            <person name="Jubin C."/>
            <person name="Porcel B.M."/>
            <person name="Segurens B."/>
            <person name="Daubin V."/>
            <person name="Anthouard V."/>
            <person name="Aiach N."/>
            <person name="Arnaiz O."/>
            <person name="Billaut A."/>
            <person name="Beisson J."/>
            <person name="Blanc I."/>
            <person name="Bouhouche K."/>
            <person name="Camara F."/>
            <person name="Duharcourt S."/>
            <person name="Guigo R."/>
            <person name="Gogendeau D."/>
            <person name="Katinka M."/>
            <person name="Keller A.-M."/>
            <person name="Kissmehl R."/>
            <person name="Klotz C."/>
            <person name="Koll F."/>
            <person name="Le Moue A."/>
            <person name="Lepere C."/>
            <person name="Malinsky S."/>
            <person name="Nowacki M."/>
            <person name="Nowak J.K."/>
            <person name="Plattner H."/>
            <person name="Poulain J."/>
            <person name="Ruiz F."/>
            <person name="Serrano V."/>
            <person name="Zagulski M."/>
            <person name="Dessen P."/>
            <person name="Betermier M."/>
            <person name="Weissenbach J."/>
            <person name="Scarpelli C."/>
            <person name="Schachter V."/>
            <person name="Sperling L."/>
            <person name="Meyer E."/>
            <person name="Cohen J."/>
            <person name="Wincker P."/>
        </authorList>
    </citation>
    <scope>NUCLEOTIDE SEQUENCE [LARGE SCALE GENOMIC DNA]</scope>
    <source>
        <strain evidence="1 2">Stock d4-2</strain>
    </source>
</reference>
<protein>
    <submittedName>
        <fullName evidence="1">Uncharacterized protein</fullName>
    </submittedName>
</protein>
<sequence>MKQPLMTQESQVYSHSRFSLDSKQLMSLIFQPTAELLYKSKYRIKVQDGPSVDFILRGTGKDLIKRKV</sequence>
<dbReference type="Proteomes" id="UP000000600">
    <property type="component" value="Unassembled WGS sequence"/>
</dbReference>
<dbReference type="AlphaFoldDB" id="A0CT13"/>
<name>A0CT13_PARTE</name>
<accession>A0CT13</accession>
<dbReference type="RefSeq" id="XP_001441327.1">
    <property type="nucleotide sequence ID" value="XM_001441290.1"/>
</dbReference>
<evidence type="ECO:0000313" key="2">
    <source>
        <dbReference type="Proteomes" id="UP000000600"/>
    </source>
</evidence>
<dbReference type="InParanoid" id="A0CT13"/>
<organism evidence="1 2">
    <name type="scientific">Paramecium tetraurelia</name>
    <dbReference type="NCBI Taxonomy" id="5888"/>
    <lineage>
        <taxon>Eukaryota</taxon>
        <taxon>Sar</taxon>
        <taxon>Alveolata</taxon>
        <taxon>Ciliophora</taxon>
        <taxon>Intramacronucleata</taxon>
        <taxon>Oligohymenophorea</taxon>
        <taxon>Peniculida</taxon>
        <taxon>Parameciidae</taxon>
        <taxon>Paramecium</taxon>
    </lineage>
</organism>
<dbReference type="HOGENOM" id="CLU_2799457_0_0_1"/>
<proteinExistence type="predicted"/>
<gene>
    <name evidence="1" type="ORF">GSPATT00038948001</name>
</gene>
<evidence type="ECO:0000313" key="1">
    <source>
        <dbReference type="EMBL" id="CAK73930.1"/>
    </source>
</evidence>
<dbReference type="GeneID" id="5027110"/>
<dbReference type="KEGG" id="ptm:GSPATT00038948001"/>